<accession>A0ABR3VYJ2</accession>
<feature type="transmembrane region" description="Helical" evidence="6">
    <location>
        <begin position="404"/>
        <end position="423"/>
    </location>
</feature>
<dbReference type="PROSITE" id="PS50850">
    <property type="entry name" value="MFS"/>
    <property type="match status" value="1"/>
</dbReference>
<proteinExistence type="predicted"/>
<evidence type="ECO:0000259" key="7">
    <source>
        <dbReference type="PROSITE" id="PS50850"/>
    </source>
</evidence>
<feature type="region of interest" description="Disordered" evidence="5">
    <location>
        <begin position="1"/>
        <end position="47"/>
    </location>
</feature>
<dbReference type="PANTHER" id="PTHR23507:SF1">
    <property type="entry name" value="FI18259P1-RELATED"/>
    <property type="match status" value="1"/>
</dbReference>
<gene>
    <name evidence="8" type="ORF">Daus18300_013564</name>
</gene>
<evidence type="ECO:0000256" key="1">
    <source>
        <dbReference type="ARBA" id="ARBA00004141"/>
    </source>
</evidence>
<feature type="transmembrane region" description="Helical" evidence="6">
    <location>
        <begin position="220"/>
        <end position="241"/>
    </location>
</feature>
<evidence type="ECO:0000256" key="4">
    <source>
        <dbReference type="ARBA" id="ARBA00023136"/>
    </source>
</evidence>
<feature type="transmembrane region" description="Helical" evidence="6">
    <location>
        <begin position="154"/>
        <end position="173"/>
    </location>
</feature>
<feature type="transmembrane region" description="Helical" evidence="6">
    <location>
        <begin position="499"/>
        <end position="518"/>
    </location>
</feature>
<feature type="domain" description="Major facilitator superfamily (MFS) profile" evidence="7">
    <location>
        <begin position="329"/>
        <end position="524"/>
    </location>
</feature>
<dbReference type="InterPro" id="IPR036259">
    <property type="entry name" value="MFS_trans_sf"/>
</dbReference>
<sequence length="524" mass="56734">MDRTPPTDDDAGRAARGDDEEARRGAGEESEAGSEDGAGDGEGDDESAGYQPLWVRLACIGLDFLTQTYDQIRIVPEIALFEQYVCRSHYAAGGGGGGHSFPDGRIPHELCKNPDVQYQLARLRSWKALFDGIAILITAIPMGVLADRVGRKKVIASSVLGPILQMCWILVVCMGRLQERGMSMIWAGSAFLLMGNLSSANATIYAMAADSCPPAQRSRYFYYLYSTFLVCELFAPALASVTIERNIVIPFGVGLFALFTCFPILHVMPETHTAGGPPVTGSRRSSGSSAKDQSEARETDPLLSSPTDSASEADARPRRNLLSVVRNRNVLLALFVLFVGALRQGIVSVLLQYAAVRFGWPTSRTAMLVSVIAASNIVLFLVILPQTVAFLTSRWHIRPQLIDYNVVSVSLVILTVGSTLMGLASSMHWLICATLFFATGYATRVAVLSLITSWTDEDTRASTFGVAQIVEGIGRMCGDPILLRIFAKSMRMEGILQGLPFFVAAVGFGLAAVTWRFVRLGLLA</sequence>
<protein>
    <recommendedName>
        <fullName evidence="7">Major facilitator superfamily (MFS) profile domain-containing protein</fullName>
    </recommendedName>
</protein>
<feature type="transmembrane region" description="Helical" evidence="6">
    <location>
        <begin position="365"/>
        <end position="384"/>
    </location>
</feature>
<feature type="transmembrane region" description="Helical" evidence="6">
    <location>
        <begin position="330"/>
        <end position="353"/>
    </location>
</feature>
<evidence type="ECO:0000313" key="8">
    <source>
        <dbReference type="EMBL" id="KAL1848554.1"/>
    </source>
</evidence>
<keyword evidence="2 6" id="KW-0812">Transmembrane</keyword>
<feature type="transmembrane region" description="Helical" evidence="6">
    <location>
        <begin position="185"/>
        <end position="208"/>
    </location>
</feature>
<organism evidence="8 9">
    <name type="scientific">Diaporthe australafricana</name>
    <dbReference type="NCBI Taxonomy" id="127596"/>
    <lineage>
        <taxon>Eukaryota</taxon>
        <taxon>Fungi</taxon>
        <taxon>Dikarya</taxon>
        <taxon>Ascomycota</taxon>
        <taxon>Pezizomycotina</taxon>
        <taxon>Sordariomycetes</taxon>
        <taxon>Sordariomycetidae</taxon>
        <taxon>Diaporthales</taxon>
        <taxon>Diaporthaceae</taxon>
        <taxon>Diaporthe</taxon>
    </lineage>
</organism>
<evidence type="ECO:0000256" key="2">
    <source>
        <dbReference type="ARBA" id="ARBA00022692"/>
    </source>
</evidence>
<dbReference type="Gene3D" id="1.20.1250.20">
    <property type="entry name" value="MFS general substrate transporter like domains"/>
    <property type="match status" value="2"/>
</dbReference>
<dbReference type="InterPro" id="IPR011701">
    <property type="entry name" value="MFS"/>
</dbReference>
<feature type="transmembrane region" description="Helical" evidence="6">
    <location>
        <begin position="248"/>
        <end position="268"/>
    </location>
</feature>
<feature type="transmembrane region" description="Helical" evidence="6">
    <location>
        <begin position="128"/>
        <end position="148"/>
    </location>
</feature>
<feature type="compositionally biased region" description="Acidic residues" evidence="5">
    <location>
        <begin position="28"/>
        <end position="47"/>
    </location>
</feature>
<feature type="compositionally biased region" description="Basic and acidic residues" evidence="5">
    <location>
        <begin position="1"/>
        <end position="27"/>
    </location>
</feature>
<dbReference type="Pfam" id="PF07690">
    <property type="entry name" value="MFS_1"/>
    <property type="match status" value="1"/>
</dbReference>
<dbReference type="SUPFAM" id="SSF103473">
    <property type="entry name" value="MFS general substrate transporter"/>
    <property type="match status" value="1"/>
</dbReference>
<feature type="transmembrane region" description="Helical" evidence="6">
    <location>
        <begin position="430"/>
        <end position="454"/>
    </location>
</feature>
<keyword evidence="3 6" id="KW-1133">Transmembrane helix</keyword>
<feature type="compositionally biased region" description="Polar residues" evidence="5">
    <location>
        <begin position="282"/>
        <end position="291"/>
    </location>
</feature>
<comment type="subcellular location">
    <subcellularLocation>
        <location evidence="1">Membrane</location>
        <topology evidence="1">Multi-pass membrane protein</topology>
    </subcellularLocation>
</comment>
<keyword evidence="4 6" id="KW-0472">Membrane</keyword>
<keyword evidence="9" id="KW-1185">Reference proteome</keyword>
<name>A0ABR3VYJ2_9PEZI</name>
<evidence type="ECO:0000256" key="3">
    <source>
        <dbReference type="ARBA" id="ARBA00022989"/>
    </source>
</evidence>
<evidence type="ECO:0000256" key="5">
    <source>
        <dbReference type="SAM" id="MobiDB-lite"/>
    </source>
</evidence>
<feature type="region of interest" description="Disordered" evidence="5">
    <location>
        <begin position="275"/>
        <end position="314"/>
    </location>
</feature>
<dbReference type="PANTHER" id="PTHR23507">
    <property type="entry name" value="ZGC:174356"/>
    <property type="match status" value="1"/>
</dbReference>
<evidence type="ECO:0000256" key="6">
    <source>
        <dbReference type="SAM" id="Phobius"/>
    </source>
</evidence>
<dbReference type="EMBL" id="JAWRVE010000216">
    <property type="protein sequence ID" value="KAL1848554.1"/>
    <property type="molecule type" value="Genomic_DNA"/>
</dbReference>
<reference evidence="8 9" key="1">
    <citation type="journal article" date="2024" name="IMA Fungus">
        <title>IMA Genome - F19 : A genome assembly and annotation guide to empower mycologists, including annotated draft genome sequences of Ceratocystis pirilliformis, Diaporthe australafricana, Fusarium ophioides, Paecilomyces lecythidis, and Sporothrix stenoceras.</title>
        <authorList>
            <person name="Aylward J."/>
            <person name="Wilson A.M."/>
            <person name="Visagie C.M."/>
            <person name="Spraker J."/>
            <person name="Barnes I."/>
            <person name="Buitendag C."/>
            <person name="Ceriani C."/>
            <person name="Del Mar Angel L."/>
            <person name="du Plessis D."/>
            <person name="Fuchs T."/>
            <person name="Gasser K."/>
            <person name="Kramer D."/>
            <person name="Li W."/>
            <person name="Munsamy K."/>
            <person name="Piso A."/>
            <person name="Price J.L."/>
            <person name="Sonnekus B."/>
            <person name="Thomas C."/>
            <person name="van der Nest A."/>
            <person name="van Dijk A."/>
            <person name="van Heerden A."/>
            <person name="van Vuuren N."/>
            <person name="Yilmaz N."/>
            <person name="Duong T.A."/>
            <person name="van der Merwe N.A."/>
            <person name="Wingfield M.J."/>
            <person name="Wingfield B.D."/>
        </authorList>
    </citation>
    <scope>NUCLEOTIDE SEQUENCE [LARGE SCALE GENOMIC DNA]</scope>
    <source>
        <strain evidence="8 9">CMW 18300</strain>
    </source>
</reference>
<evidence type="ECO:0000313" key="9">
    <source>
        <dbReference type="Proteomes" id="UP001583177"/>
    </source>
</evidence>
<comment type="caution">
    <text evidence="8">The sequence shown here is derived from an EMBL/GenBank/DDBJ whole genome shotgun (WGS) entry which is preliminary data.</text>
</comment>
<dbReference type="InterPro" id="IPR020846">
    <property type="entry name" value="MFS_dom"/>
</dbReference>
<dbReference type="Proteomes" id="UP001583177">
    <property type="component" value="Unassembled WGS sequence"/>
</dbReference>